<evidence type="ECO:0000256" key="5">
    <source>
        <dbReference type="ARBA" id="ARBA00023088"/>
    </source>
</evidence>
<feature type="compositionally biased region" description="Polar residues" evidence="6">
    <location>
        <begin position="1"/>
        <end position="13"/>
    </location>
</feature>
<keyword evidence="10" id="KW-1185">Reference proteome</keyword>
<evidence type="ECO:0000313" key="10">
    <source>
        <dbReference type="Proteomes" id="UP000240859"/>
    </source>
</evidence>
<keyword evidence="7" id="KW-0472">Membrane</keyword>
<proteinExistence type="predicted"/>
<dbReference type="PANTHER" id="PTHR22901:SF0">
    <property type="entry name" value="SIALATE O-ACETYLESTERASE"/>
    <property type="match status" value="1"/>
</dbReference>
<dbReference type="Pfam" id="PF00746">
    <property type="entry name" value="Gram_pos_anchor"/>
    <property type="match status" value="1"/>
</dbReference>
<evidence type="ECO:0000256" key="1">
    <source>
        <dbReference type="ARBA" id="ARBA00004168"/>
    </source>
</evidence>
<accession>A0ABX5IQB0</accession>
<dbReference type="InterPro" id="IPR041498">
    <property type="entry name" value="Big_6"/>
</dbReference>
<feature type="compositionally biased region" description="Polar residues" evidence="6">
    <location>
        <begin position="343"/>
        <end position="357"/>
    </location>
</feature>
<keyword evidence="7" id="KW-0812">Transmembrane</keyword>
<dbReference type="EMBL" id="PZFR01000020">
    <property type="protein sequence ID" value="PTI69384.1"/>
    <property type="molecule type" value="Genomic_DNA"/>
</dbReference>
<protein>
    <recommendedName>
        <fullName evidence="8">Gram-positive cocci surface proteins LPxTG domain-containing protein</fullName>
    </recommendedName>
</protein>
<comment type="caution">
    <text evidence="9">The sequence shown here is derived from an EMBL/GenBank/DDBJ whole genome shotgun (WGS) entry which is preliminary data.</text>
</comment>
<gene>
    <name evidence="9" type="ORF">BU057_05310</name>
</gene>
<evidence type="ECO:0000256" key="2">
    <source>
        <dbReference type="ARBA" id="ARBA00022512"/>
    </source>
</evidence>
<keyword evidence="2" id="KW-0134">Cell wall</keyword>
<reference evidence="9 10" key="1">
    <citation type="journal article" date="2016" name="Front. Microbiol.">
        <title>Comprehensive Phylogenetic Analysis of Bovine Non-aureus Staphylococci Species Based on Whole-Genome Sequencing.</title>
        <authorList>
            <person name="Naushad S."/>
            <person name="Barkema H.W."/>
            <person name="Luby C."/>
            <person name="Condas L.A."/>
            <person name="Nobrega D.B."/>
            <person name="Carson D.A."/>
            <person name="De Buck J."/>
        </authorList>
    </citation>
    <scope>NUCLEOTIDE SEQUENCE [LARGE SCALE GENOMIC DNA]</scope>
    <source>
        <strain evidence="9 10">SNUC 1084</strain>
    </source>
</reference>
<dbReference type="NCBIfam" id="NF033510">
    <property type="entry name" value="Ca_tandemer"/>
    <property type="match status" value="5"/>
</dbReference>
<dbReference type="Proteomes" id="UP000240859">
    <property type="component" value="Unassembled WGS sequence"/>
</dbReference>
<feature type="domain" description="Gram-positive cocci surface proteins LPxTG" evidence="8">
    <location>
        <begin position="504"/>
        <end position="542"/>
    </location>
</feature>
<evidence type="ECO:0000256" key="3">
    <source>
        <dbReference type="ARBA" id="ARBA00022525"/>
    </source>
</evidence>
<organism evidence="9 10">
    <name type="scientific">Staphylococcus succinus</name>
    <dbReference type="NCBI Taxonomy" id="61015"/>
    <lineage>
        <taxon>Bacteria</taxon>
        <taxon>Bacillati</taxon>
        <taxon>Bacillota</taxon>
        <taxon>Bacilli</taxon>
        <taxon>Bacillales</taxon>
        <taxon>Staphylococcaceae</taxon>
        <taxon>Staphylococcus</taxon>
    </lineage>
</organism>
<keyword evidence="5" id="KW-0572">Peptidoglycan-anchor</keyword>
<dbReference type="PROSITE" id="PS50847">
    <property type="entry name" value="GRAM_POS_ANCHORING"/>
    <property type="match status" value="1"/>
</dbReference>
<evidence type="ECO:0000256" key="6">
    <source>
        <dbReference type="SAM" id="MobiDB-lite"/>
    </source>
</evidence>
<evidence type="ECO:0000256" key="4">
    <source>
        <dbReference type="ARBA" id="ARBA00022729"/>
    </source>
</evidence>
<feature type="region of interest" description="Disordered" evidence="6">
    <location>
        <begin position="148"/>
        <end position="278"/>
    </location>
</feature>
<dbReference type="InterPro" id="IPR019931">
    <property type="entry name" value="LPXTG_anchor"/>
</dbReference>
<feature type="region of interest" description="Disordered" evidence="6">
    <location>
        <begin position="1"/>
        <end position="48"/>
    </location>
</feature>
<dbReference type="InterPro" id="IPR039329">
    <property type="entry name" value="SIAE"/>
</dbReference>
<evidence type="ECO:0000256" key="7">
    <source>
        <dbReference type="SAM" id="Phobius"/>
    </source>
</evidence>
<dbReference type="Gene3D" id="2.60.40.10">
    <property type="entry name" value="Immunoglobulins"/>
    <property type="match status" value="5"/>
</dbReference>
<dbReference type="NCBIfam" id="TIGR01167">
    <property type="entry name" value="LPXTG_anchor"/>
    <property type="match status" value="1"/>
</dbReference>
<keyword evidence="3" id="KW-0964">Secreted</keyword>
<evidence type="ECO:0000313" key="9">
    <source>
        <dbReference type="EMBL" id="PTI69384.1"/>
    </source>
</evidence>
<feature type="compositionally biased region" description="Polar residues" evidence="6">
    <location>
        <begin position="259"/>
        <end position="275"/>
    </location>
</feature>
<feature type="region of interest" description="Disordered" evidence="6">
    <location>
        <begin position="77"/>
        <end position="96"/>
    </location>
</feature>
<feature type="compositionally biased region" description="Polar residues" evidence="6">
    <location>
        <begin position="173"/>
        <end position="185"/>
    </location>
</feature>
<dbReference type="InterPro" id="IPR013783">
    <property type="entry name" value="Ig-like_fold"/>
</dbReference>
<feature type="region of interest" description="Disordered" evidence="6">
    <location>
        <begin position="320"/>
        <end position="359"/>
    </location>
</feature>
<keyword evidence="4" id="KW-0732">Signal</keyword>
<keyword evidence="7" id="KW-1133">Transmembrane helix</keyword>
<comment type="subcellular location">
    <subcellularLocation>
        <location evidence="1">Secreted</location>
        <location evidence="1">Cell wall</location>
        <topology evidence="1">Peptidoglycan-anchor</topology>
    </subcellularLocation>
</comment>
<sequence>MNQVTSESPQVSGTAEPGATVKVTLPSGQELTTEADDEGNYSIDLPKNEKYEGGEVLQVTATDEAGNESEVREVVIEDKTPPTPPTVNQVTSEDTEIRGTAEPGATVKVTLPSGQELTTEADDEGNYSIDLPKNEKYEGGEVLQVTATDEAGNESEEREVLIEDKTPPTPPTVNQVTSESPQVSGTAEPGSTVKVTLPSGQELTTEADDEGNYSIDLPENEKYEGGEVLQVTATDEAGNESEEREVLIEDKTPPTPPTVNQVTSELPQVSGTTEPGATVKVTLPSGQELTTEADNQGNYIIDLPENEKYEGGEVLQVTATDEAGNESEEREVVVEDKTPPTAPTVNQVTSESPQVSGTAEPGSTVIIVLPNEKEIKHVVDNNGHFVITLPKDGHLHAGDIIMIQAIDKNGNASEHVNMIVKRAQTAISNQTDEPHKTKQINHLIDETKNNTIDVPDQLFKVKDKGAMKNNIMSLSKQNLERMNQDNATLNSSNRKESIHRNKQLPKTGINYETHSMLLSSLFVTIGTLLLLGKRRKKTSSDQ</sequence>
<dbReference type="PANTHER" id="PTHR22901">
    <property type="entry name" value="SIALATE O-ACETYLESTERASE"/>
    <property type="match status" value="1"/>
</dbReference>
<name>A0ABX5IQB0_9STAP</name>
<evidence type="ECO:0000259" key="8">
    <source>
        <dbReference type="PROSITE" id="PS50847"/>
    </source>
</evidence>
<dbReference type="Pfam" id="PF17936">
    <property type="entry name" value="Big_6"/>
    <property type="match status" value="5"/>
</dbReference>
<feature type="transmembrane region" description="Helical" evidence="7">
    <location>
        <begin position="514"/>
        <end position="532"/>
    </location>
</feature>